<dbReference type="SUPFAM" id="SSF55874">
    <property type="entry name" value="ATPase domain of HSP90 chaperone/DNA topoisomerase II/histidine kinase"/>
    <property type="match status" value="1"/>
</dbReference>
<dbReference type="InterPro" id="IPR003594">
    <property type="entry name" value="HATPase_dom"/>
</dbReference>
<protein>
    <submittedName>
        <fullName evidence="4">ATP-binding protein</fullName>
    </submittedName>
</protein>
<organism evidence="4 5">
    <name type="scientific">Pseudokineococcus basanitobsidens</name>
    <dbReference type="NCBI Taxonomy" id="1926649"/>
    <lineage>
        <taxon>Bacteria</taxon>
        <taxon>Bacillati</taxon>
        <taxon>Actinomycetota</taxon>
        <taxon>Actinomycetes</taxon>
        <taxon>Kineosporiales</taxon>
        <taxon>Kineosporiaceae</taxon>
        <taxon>Pseudokineococcus</taxon>
    </lineage>
</organism>
<evidence type="ECO:0000256" key="2">
    <source>
        <dbReference type="SAM" id="MobiDB-lite"/>
    </source>
</evidence>
<accession>A0ABU8RG09</accession>
<keyword evidence="1" id="KW-0418">Kinase</keyword>
<feature type="region of interest" description="Disordered" evidence="2">
    <location>
        <begin position="92"/>
        <end position="115"/>
    </location>
</feature>
<dbReference type="InterPro" id="IPR036890">
    <property type="entry name" value="HATPase_C_sf"/>
</dbReference>
<dbReference type="EMBL" id="JBBIAA010000001">
    <property type="protein sequence ID" value="MEJ5943991.1"/>
    <property type="molecule type" value="Genomic_DNA"/>
</dbReference>
<dbReference type="CDD" id="cd16936">
    <property type="entry name" value="HATPase_RsbW-like"/>
    <property type="match status" value="1"/>
</dbReference>
<sequence>MSVATPTTAPAVLDSRQRGDARAVAVAHRPGAVPVARRTVTADVAGRVDDDLAHEVSVVVSELLGNALRHARPDEDGRVLVRWQVRGDVVDVEVTDGGSPQEVRPQRPSPLATSGRGLRIVRSLAHEWGVVEDDEGRRTVWAALGGPTRRRRPVL</sequence>
<evidence type="ECO:0000313" key="5">
    <source>
        <dbReference type="Proteomes" id="UP001387100"/>
    </source>
</evidence>
<dbReference type="PANTHER" id="PTHR35526:SF3">
    <property type="entry name" value="ANTI-SIGMA-F FACTOR RSBW"/>
    <property type="match status" value="1"/>
</dbReference>
<keyword evidence="1" id="KW-0808">Transferase</keyword>
<evidence type="ECO:0000313" key="4">
    <source>
        <dbReference type="EMBL" id="MEJ5943991.1"/>
    </source>
</evidence>
<gene>
    <name evidence="4" type="ORF">WDZ17_01600</name>
</gene>
<keyword evidence="1" id="KW-0723">Serine/threonine-protein kinase</keyword>
<dbReference type="GO" id="GO:0005524">
    <property type="term" value="F:ATP binding"/>
    <property type="evidence" value="ECO:0007669"/>
    <property type="project" value="UniProtKB-KW"/>
</dbReference>
<feature type="domain" description="Histidine kinase/HSP90-like ATPase" evidence="3">
    <location>
        <begin position="28"/>
        <end position="141"/>
    </location>
</feature>
<proteinExistence type="predicted"/>
<comment type="caution">
    <text evidence="4">The sequence shown here is derived from an EMBL/GenBank/DDBJ whole genome shotgun (WGS) entry which is preliminary data.</text>
</comment>
<reference evidence="4 5" key="1">
    <citation type="journal article" date="2017" name="Int. J. Syst. Evol. Microbiol.">
        <title>Pseudokineococcus basanitobsidens sp. nov., isolated from volcanic rock.</title>
        <authorList>
            <person name="Lee D.W."/>
            <person name="Park M.Y."/>
            <person name="Kim J.J."/>
            <person name="Kim B.S."/>
        </authorList>
    </citation>
    <scope>NUCLEOTIDE SEQUENCE [LARGE SCALE GENOMIC DNA]</scope>
    <source>
        <strain evidence="4 5">DSM 103726</strain>
    </source>
</reference>
<evidence type="ECO:0000259" key="3">
    <source>
        <dbReference type="Pfam" id="PF13581"/>
    </source>
</evidence>
<name>A0ABU8RG09_9ACTN</name>
<keyword evidence="4" id="KW-0067">ATP-binding</keyword>
<dbReference type="PANTHER" id="PTHR35526">
    <property type="entry name" value="ANTI-SIGMA-F FACTOR RSBW-RELATED"/>
    <property type="match status" value="1"/>
</dbReference>
<dbReference type="Pfam" id="PF13581">
    <property type="entry name" value="HATPase_c_2"/>
    <property type="match status" value="1"/>
</dbReference>
<evidence type="ECO:0000256" key="1">
    <source>
        <dbReference type="ARBA" id="ARBA00022527"/>
    </source>
</evidence>
<keyword evidence="4" id="KW-0547">Nucleotide-binding</keyword>
<dbReference type="Gene3D" id="3.30.565.10">
    <property type="entry name" value="Histidine kinase-like ATPase, C-terminal domain"/>
    <property type="match status" value="1"/>
</dbReference>
<dbReference type="InterPro" id="IPR050267">
    <property type="entry name" value="Anti-sigma-factor_SerPK"/>
</dbReference>
<keyword evidence="5" id="KW-1185">Reference proteome</keyword>
<dbReference type="Proteomes" id="UP001387100">
    <property type="component" value="Unassembled WGS sequence"/>
</dbReference>
<dbReference type="RefSeq" id="WP_339573381.1">
    <property type="nucleotide sequence ID" value="NZ_JBBIAA010000001.1"/>
</dbReference>